<dbReference type="InterPro" id="IPR000601">
    <property type="entry name" value="PKD_dom"/>
</dbReference>
<dbReference type="Proteomes" id="UP000240572">
    <property type="component" value="Unassembled WGS sequence"/>
</dbReference>
<keyword evidence="7" id="KW-1185">Reference proteome</keyword>
<dbReference type="Pfam" id="PF18911">
    <property type="entry name" value="PKD_4"/>
    <property type="match status" value="4"/>
</dbReference>
<keyword evidence="3" id="KW-0732">Signal</keyword>
<dbReference type="InterPro" id="IPR008979">
    <property type="entry name" value="Galactose-bd-like_sf"/>
</dbReference>
<feature type="domain" description="PKD" evidence="4">
    <location>
        <begin position="43"/>
        <end position="113"/>
    </location>
</feature>
<gene>
    <name evidence="6" type="ORF">B0I18_10120</name>
</gene>
<dbReference type="RefSeq" id="WP_106520618.1">
    <property type="nucleotide sequence ID" value="NZ_PYGD01000001.1"/>
</dbReference>
<dbReference type="InterPro" id="IPR035986">
    <property type="entry name" value="PKD_dom_sf"/>
</dbReference>
<dbReference type="NCBIfam" id="TIGR04131">
    <property type="entry name" value="Bac_Flav_CTERM"/>
    <property type="match status" value="1"/>
</dbReference>
<dbReference type="InterPro" id="IPR026341">
    <property type="entry name" value="T9SS_type_B"/>
</dbReference>
<evidence type="ECO:0000313" key="6">
    <source>
        <dbReference type="EMBL" id="PSK93872.1"/>
    </source>
</evidence>
<dbReference type="Gene3D" id="2.60.40.10">
    <property type="entry name" value="Immunoglobulins"/>
    <property type="match status" value="4"/>
</dbReference>
<organism evidence="6 7">
    <name type="scientific">Taibaiella chishuiensis</name>
    <dbReference type="NCBI Taxonomy" id="1434707"/>
    <lineage>
        <taxon>Bacteria</taxon>
        <taxon>Pseudomonadati</taxon>
        <taxon>Bacteroidota</taxon>
        <taxon>Chitinophagia</taxon>
        <taxon>Chitinophagales</taxon>
        <taxon>Chitinophagaceae</taxon>
        <taxon>Taibaiella</taxon>
    </lineage>
</organism>
<name>A0A2P8D9J0_9BACT</name>
<dbReference type="CDD" id="cd00146">
    <property type="entry name" value="PKD"/>
    <property type="match status" value="4"/>
</dbReference>
<comment type="caution">
    <text evidence="6">The sequence shown here is derived from an EMBL/GenBank/DDBJ whole genome shotgun (WGS) entry which is preliminary data.</text>
</comment>
<dbReference type="SUPFAM" id="SSF49785">
    <property type="entry name" value="Galactose-binding domain-like"/>
    <property type="match status" value="1"/>
</dbReference>
<dbReference type="InterPro" id="IPR013783">
    <property type="entry name" value="Ig-like_fold"/>
</dbReference>
<proteinExistence type="predicted"/>
<evidence type="ECO:0000256" key="1">
    <source>
        <dbReference type="ARBA" id="ARBA00022670"/>
    </source>
</evidence>
<feature type="chain" id="PRO_5015161281" evidence="3">
    <location>
        <begin position="29"/>
        <end position="911"/>
    </location>
</feature>
<evidence type="ECO:0000256" key="2">
    <source>
        <dbReference type="ARBA" id="ARBA00022801"/>
    </source>
</evidence>
<feature type="domain" description="PKD" evidence="4">
    <location>
        <begin position="600"/>
        <end position="660"/>
    </location>
</feature>
<evidence type="ECO:0000259" key="5">
    <source>
        <dbReference type="PROSITE" id="PS51829"/>
    </source>
</evidence>
<keyword evidence="2" id="KW-0378">Hydrolase</keyword>
<feature type="domain" description="P/Homo B" evidence="5">
    <location>
        <begin position="154"/>
        <end position="359"/>
    </location>
</feature>
<feature type="signal peptide" evidence="3">
    <location>
        <begin position="1"/>
        <end position="28"/>
    </location>
</feature>
<dbReference type="Pfam" id="PF13585">
    <property type="entry name" value="CHU_C"/>
    <property type="match status" value="1"/>
</dbReference>
<dbReference type="GO" id="GO:0004252">
    <property type="term" value="F:serine-type endopeptidase activity"/>
    <property type="evidence" value="ECO:0007669"/>
    <property type="project" value="InterPro"/>
</dbReference>
<protein>
    <submittedName>
        <fullName evidence="6">Gliding motility-associated-like protein</fullName>
    </submittedName>
</protein>
<dbReference type="PROSITE" id="PS50093">
    <property type="entry name" value="PKD"/>
    <property type="match status" value="4"/>
</dbReference>
<dbReference type="PROSITE" id="PS51829">
    <property type="entry name" value="P_HOMO_B"/>
    <property type="match status" value="1"/>
</dbReference>
<evidence type="ECO:0000259" key="4">
    <source>
        <dbReference type="PROSITE" id="PS50093"/>
    </source>
</evidence>
<sequence>MINKIHPALLRAFYTALAMLLFATGSYAQPCQTILAHVTSTSPAMNPIDSTVKICQGTTVTFNGAATFSTSGAGATYEWRFSDGTVVAGTTASKNFPVEGVYVVDFVARDAAGCVNKNCDSRMVIQVSTTPLFSNIVKPDTVCLYKLSPIQGVVTPRPGEYDCAPPISDTTYLPDGTGVSYFTTIDVTCFTPCDTVASAADIESICMNIEHSFVGDLIVSIQCPNGQTTLLFDGNPGGGAYLGTPNDVDGVINPFNGPADNEPGIGATYCFSSTAALGTLVAMPLNTSVVTNTSSFGLTTTGPSINAGTYLPQGGYNALIGCPLNGPWTINITDDQGADNGFIFNWDINFNQGLGNYAFTPGYPQQHWAANPEIAATSNGGKDIMIKPVGSEGMHCYTFKVVDSFGCPYDTTVCVYAIDPGNPGKDTLVKLCLNQDPVNAFDYLGGNPELGGTWSGTGVSANGIFNPAVNGVGDHQVMYTKRKWNCDTTATITFRVVNDVVMDFTYDLAPACEQDTVHFKNLSEPGKYWWNFADGTLPEDTTINPTHIYQNQDEYAVRLIVKNLDGCIDSMTKVVSTLHPLIANFTMSVDSLCQTDVTPVQFTDASTGFRNGWHWDFGDGATSALQNPSHRYTLAGTHQVRLVINDSIVCYDTAYKNIYVDSLPFIHLVTDKHAICEGDAVNYKLDYLHPAVSVNWDFGDGVHWKQEEGTTHSYDKSGTYWVTATASYPVCEAAVIRDSVVVNGYPVVYLGPDSVLCLDGPSITLADRNNNGNPAVTWLWNTGAKTSSINVVHPGTYSVTATAFDCATTEEVVVNKDCYTDIPNAFTPDGDGKNDYFYPRQLLAKGVNAFTMSIFNRWGQKVFETGSTDGRGWDGKFNQQEQPMGVYIYQIHVVMKNGRTEDYTGNVTLIR</sequence>
<dbReference type="OrthoDB" id="7794186at2"/>
<dbReference type="SUPFAM" id="SSF49299">
    <property type="entry name" value="PKD domain"/>
    <property type="match status" value="4"/>
</dbReference>
<keyword evidence="1" id="KW-0645">Protease</keyword>
<dbReference type="AlphaFoldDB" id="A0A2P8D9J0"/>
<dbReference type="EMBL" id="PYGD01000001">
    <property type="protein sequence ID" value="PSK93872.1"/>
    <property type="molecule type" value="Genomic_DNA"/>
</dbReference>
<feature type="domain" description="PKD" evidence="4">
    <location>
        <begin position="524"/>
        <end position="566"/>
    </location>
</feature>
<dbReference type="InterPro" id="IPR022409">
    <property type="entry name" value="PKD/Chitinase_dom"/>
</dbReference>
<accession>A0A2P8D9J0</accession>
<evidence type="ECO:0000256" key="3">
    <source>
        <dbReference type="SAM" id="SignalP"/>
    </source>
</evidence>
<dbReference type="SMART" id="SM00089">
    <property type="entry name" value="PKD"/>
    <property type="match status" value="4"/>
</dbReference>
<reference evidence="6 7" key="1">
    <citation type="submission" date="2018-03" db="EMBL/GenBank/DDBJ databases">
        <title>Genomic Encyclopedia of Type Strains, Phase III (KMG-III): the genomes of soil and plant-associated and newly described type strains.</title>
        <authorList>
            <person name="Whitman W."/>
        </authorList>
    </citation>
    <scope>NUCLEOTIDE SEQUENCE [LARGE SCALE GENOMIC DNA]</scope>
    <source>
        <strain evidence="6 7">CGMCC 1.12700</strain>
    </source>
</reference>
<evidence type="ECO:0000313" key="7">
    <source>
        <dbReference type="Proteomes" id="UP000240572"/>
    </source>
</evidence>
<dbReference type="Gene3D" id="2.60.120.260">
    <property type="entry name" value="Galactose-binding domain-like"/>
    <property type="match status" value="1"/>
</dbReference>
<feature type="domain" description="PKD" evidence="4">
    <location>
        <begin position="690"/>
        <end position="742"/>
    </location>
</feature>
<dbReference type="InterPro" id="IPR002884">
    <property type="entry name" value="P_dom"/>
</dbReference>
<dbReference type="GO" id="GO:0006508">
    <property type="term" value="P:proteolysis"/>
    <property type="evidence" value="ECO:0007669"/>
    <property type="project" value="UniProtKB-KW"/>
</dbReference>